<dbReference type="Gramene" id="EOX99995">
    <property type="protein sequence ID" value="EOX99995"/>
    <property type="gene ID" value="TCM_009211"/>
</dbReference>
<dbReference type="Proteomes" id="UP000026915">
    <property type="component" value="Chromosome 2"/>
</dbReference>
<proteinExistence type="predicted"/>
<organism evidence="1 2">
    <name type="scientific">Theobroma cacao</name>
    <name type="common">Cacao</name>
    <name type="synonym">Cocoa</name>
    <dbReference type="NCBI Taxonomy" id="3641"/>
    <lineage>
        <taxon>Eukaryota</taxon>
        <taxon>Viridiplantae</taxon>
        <taxon>Streptophyta</taxon>
        <taxon>Embryophyta</taxon>
        <taxon>Tracheophyta</taxon>
        <taxon>Spermatophyta</taxon>
        <taxon>Magnoliopsida</taxon>
        <taxon>eudicotyledons</taxon>
        <taxon>Gunneridae</taxon>
        <taxon>Pentapetalae</taxon>
        <taxon>rosids</taxon>
        <taxon>malvids</taxon>
        <taxon>Malvales</taxon>
        <taxon>Malvaceae</taxon>
        <taxon>Byttnerioideae</taxon>
        <taxon>Theobroma</taxon>
    </lineage>
</organism>
<sequence>MANTSLHEVSEQCPENDFLDHEPLATVPAPVEVDGLMAPSARRHAHVIKWKTMLIILQTWSSPRASACTIRLSAVFFVPSFSGTNFTEIEVHPRVQHRRHSDTEVSIDKIFSLASDKAVDIGENDEASNEDAMSVNFVASWECGKYF</sequence>
<evidence type="ECO:0000313" key="1">
    <source>
        <dbReference type="EMBL" id="EOX99995.1"/>
    </source>
</evidence>
<gene>
    <name evidence="1" type="ORF">TCM_009211</name>
</gene>
<name>A0A061E4U1_THECC</name>
<keyword evidence="2" id="KW-1185">Reference proteome</keyword>
<dbReference type="AlphaFoldDB" id="A0A061E4U1"/>
<accession>A0A061E4U1</accession>
<dbReference type="HOGENOM" id="CLU_1771400_0_0_1"/>
<protein>
    <submittedName>
        <fullName evidence="1">Uncharacterized protein</fullName>
    </submittedName>
</protein>
<dbReference type="EMBL" id="CM001880">
    <property type="protein sequence ID" value="EOX99995.1"/>
    <property type="molecule type" value="Genomic_DNA"/>
</dbReference>
<reference evidence="1 2" key="1">
    <citation type="journal article" date="2013" name="Genome Biol.">
        <title>The genome sequence of the most widely cultivated cacao type and its use to identify candidate genes regulating pod color.</title>
        <authorList>
            <person name="Motamayor J.C."/>
            <person name="Mockaitis K."/>
            <person name="Schmutz J."/>
            <person name="Haiminen N."/>
            <person name="Iii D.L."/>
            <person name="Cornejo O."/>
            <person name="Findley S.D."/>
            <person name="Zheng P."/>
            <person name="Utro F."/>
            <person name="Royaert S."/>
            <person name="Saski C."/>
            <person name="Jenkins J."/>
            <person name="Podicheti R."/>
            <person name="Zhao M."/>
            <person name="Scheffler B.E."/>
            <person name="Stack J.C."/>
            <person name="Feltus F.A."/>
            <person name="Mustiga G.M."/>
            <person name="Amores F."/>
            <person name="Phillips W."/>
            <person name="Marelli J.P."/>
            <person name="May G.D."/>
            <person name="Shapiro H."/>
            <person name="Ma J."/>
            <person name="Bustamante C.D."/>
            <person name="Schnell R.J."/>
            <person name="Main D."/>
            <person name="Gilbert D."/>
            <person name="Parida L."/>
            <person name="Kuhn D.N."/>
        </authorList>
    </citation>
    <scope>NUCLEOTIDE SEQUENCE [LARGE SCALE GENOMIC DNA]</scope>
    <source>
        <strain evidence="2">cv. Matina 1-6</strain>
    </source>
</reference>
<dbReference type="InParanoid" id="A0A061E4U1"/>
<evidence type="ECO:0000313" key="2">
    <source>
        <dbReference type="Proteomes" id="UP000026915"/>
    </source>
</evidence>